<gene>
    <name evidence="10" type="primary">LOC110801250</name>
</gene>
<evidence type="ECO:0000259" key="8">
    <source>
        <dbReference type="PROSITE" id="PS50991"/>
    </source>
</evidence>
<dbReference type="Pfam" id="PF00682">
    <property type="entry name" value="HMGL-like"/>
    <property type="match status" value="1"/>
</dbReference>
<evidence type="ECO:0000256" key="3">
    <source>
        <dbReference type="ARBA" id="ARBA00012910"/>
    </source>
</evidence>
<dbReference type="AlphaFoldDB" id="A0A9R0J6S4"/>
<dbReference type="RefSeq" id="XP_021862281.1">
    <property type="nucleotide sequence ID" value="XM_022006589.2"/>
</dbReference>
<keyword evidence="4" id="KW-0479">Metal-binding</keyword>
<dbReference type="SUPFAM" id="SSF51569">
    <property type="entry name" value="Aldolase"/>
    <property type="match status" value="1"/>
</dbReference>
<dbReference type="NCBIfam" id="NF004283">
    <property type="entry name" value="PRK05692.1"/>
    <property type="match status" value="1"/>
</dbReference>
<evidence type="ECO:0000256" key="6">
    <source>
        <dbReference type="ARBA" id="ARBA00049877"/>
    </source>
</evidence>
<feature type="domain" description="Pyruvate carboxyltransferase" evidence="8">
    <location>
        <begin position="145"/>
        <end position="412"/>
    </location>
</feature>
<dbReference type="Gene3D" id="3.20.20.70">
    <property type="entry name" value="Aldolase class I"/>
    <property type="match status" value="1"/>
</dbReference>
<dbReference type="OrthoDB" id="1905920at2759"/>
<sequence length="484" mass="52474">MYLQKVLRRPLLKRTFASSNSSLAMSMEDQLRIQKEANIGVLSGGFLSAGSLSAKDSATSDTYCNGWKVQQLPTADNCKIIRTNISRRNAAEDVLSSSTFLHGRHRVAVSPHDACVLQTRHYSSQCNDNYPKYKNTLLERIPKYVKIVEVGPRDGLQNEKYIVPTDVKIELIKMLAFSGLPVIEATSFVSPKWVPQLADAKFVMQAVQNVQGSRFPVLTPNLKGLEAAVAAGAKEVAVFASASESFSKSNINCTIEESLIRYRDVASAAEKFSLPVRGYISCVVGCPVEGAVSTSQVAYVAKELSDMGCYEISLGDTIGVGTPGTVIPMLEAVIDVVPIEKLAVHFHDTYGQALSNIFLSLQMGISAVDSSIAGLGGCPYAKGASGNVATEDVVYMLNGLGIETKVDLQKLLLAGDFICKHLGRASGSKAATAFSKTFAHASKLAEIDSKEKQTTNRNEKFRTETKEERDVVKPHPLHPLLKYD</sequence>
<feature type="region of interest" description="Disordered" evidence="7">
    <location>
        <begin position="449"/>
        <end position="484"/>
    </location>
</feature>
<accession>A0A9R0J6S4</accession>
<dbReference type="FunFam" id="3.20.20.70:FF:000038">
    <property type="entry name" value="Hydroxymethylglutaryl-CoA lyase, mitochondrial"/>
    <property type="match status" value="1"/>
</dbReference>
<dbReference type="KEGG" id="soe:110801250"/>
<dbReference type="GeneID" id="110801250"/>
<dbReference type="InterPro" id="IPR043594">
    <property type="entry name" value="HMGL"/>
</dbReference>
<evidence type="ECO:0000256" key="2">
    <source>
        <dbReference type="ARBA" id="ARBA00009405"/>
    </source>
</evidence>
<reference evidence="10" key="2">
    <citation type="submission" date="2025-08" db="UniProtKB">
        <authorList>
            <consortium name="RefSeq"/>
        </authorList>
    </citation>
    <scope>IDENTIFICATION</scope>
    <source>
        <tissue evidence="10">Leaf</tissue>
    </source>
</reference>
<dbReference type="InterPro" id="IPR013785">
    <property type="entry name" value="Aldolase_TIM"/>
</dbReference>
<evidence type="ECO:0000256" key="7">
    <source>
        <dbReference type="SAM" id="MobiDB-lite"/>
    </source>
</evidence>
<dbReference type="GO" id="GO:0006552">
    <property type="term" value="P:L-leucine catabolic process"/>
    <property type="evidence" value="ECO:0000318"/>
    <property type="project" value="GO_Central"/>
</dbReference>
<dbReference type="InterPro" id="IPR000891">
    <property type="entry name" value="PYR_CT"/>
</dbReference>
<dbReference type="PANTHER" id="PTHR42738">
    <property type="entry name" value="HYDROXYMETHYLGLUTARYL-COA LYASE"/>
    <property type="match status" value="1"/>
</dbReference>
<protein>
    <recommendedName>
        <fullName evidence="3">hydroxymethylglutaryl-CoA lyase</fullName>
        <ecNumber evidence="3">4.1.3.4</ecNumber>
    </recommendedName>
</protein>
<proteinExistence type="inferred from homology"/>
<dbReference type="GO" id="GO:0004419">
    <property type="term" value="F:hydroxymethylglutaryl-CoA lyase activity"/>
    <property type="evidence" value="ECO:0000318"/>
    <property type="project" value="GO_Central"/>
</dbReference>
<comment type="catalytic activity">
    <reaction evidence="6">
        <text>(3S)-3-hydroxy-3-methylglutaryl-CoA = acetoacetate + acetyl-CoA</text>
        <dbReference type="Rhea" id="RHEA:24404"/>
        <dbReference type="ChEBI" id="CHEBI:13705"/>
        <dbReference type="ChEBI" id="CHEBI:43074"/>
        <dbReference type="ChEBI" id="CHEBI:57288"/>
        <dbReference type="EC" id="4.1.3.4"/>
    </reaction>
</comment>
<reference evidence="9" key="1">
    <citation type="journal article" date="2021" name="Nat. Commun.">
        <title>Genomic analyses provide insights into spinach domestication and the genetic basis of agronomic traits.</title>
        <authorList>
            <person name="Cai X."/>
            <person name="Sun X."/>
            <person name="Xu C."/>
            <person name="Sun H."/>
            <person name="Wang X."/>
            <person name="Ge C."/>
            <person name="Zhang Z."/>
            <person name="Wang Q."/>
            <person name="Fei Z."/>
            <person name="Jiao C."/>
            <person name="Wang Q."/>
        </authorList>
    </citation>
    <scope>NUCLEOTIDE SEQUENCE [LARGE SCALE GENOMIC DNA]</scope>
    <source>
        <strain evidence="9">cv. Varoflay</strain>
    </source>
</reference>
<dbReference type="GO" id="GO:0046872">
    <property type="term" value="F:metal ion binding"/>
    <property type="evidence" value="ECO:0007669"/>
    <property type="project" value="UniProtKB-KW"/>
</dbReference>
<dbReference type="GO" id="GO:0046951">
    <property type="term" value="P:ketone body biosynthetic process"/>
    <property type="evidence" value="ECO:0000318"/>
    <property type="project" value="GO_Central"/>
</dbReference>
<evidence type="ECO:0000256" key="1">
    <source>
        <dbReference type="ARBA" id="ARBA00005143"/>
    </source>
</evidence>
<keyword evidence="5" id="KW-0456">Lyase</keyword>
<evidence type="ECO:0000256" key="5">
    <source>
        <dbReference type="ARBA" id="ARBA00023239"/>
    </source>
</evidence>
<comment type="similarity">
    <text evidence="2">Belongs to the HMG-CoA lyase family.</text>
</comment>
<comment type="pathway">
    <text evidence="1">Metabolic intermediate metabolism; (S)-3-hydroxy-3-methylglutaryl-CoA degradation; acetoacetate from (S)-3-hydroxy-3-methylglutaryl-CoA: step 1/1.</text>
</comment>
<evidence type="ECO:0000313" key="10">
    <source>
        <dbReference type="RefSeq" id="XP_021862281.1"/>
    </source>
</evidence>
<feature type="compositionally biased region" description="Basic and acidic residues" evidence="7">
    <location>
        <begin position="449"/>
        <end position="473"/>
    </location>
</feature>
<dbReference type="PROSITE" id="PS50991">
    <property type="entry name" value="PYR_CT"/>
    <property type="match status" value="1"/>
</dbReference>
<evidence type="ECO:0000313" key="9">
    <source>
        <dbReference type="Proteomes" id="UP000813463"/>
    </source>
</evidence>
<dbReference type="PANTHER" id="PTHR42738:SF15">
    <property type="entry name" value="HYDROXYMETHYLGLUTARYL-COA LYASE"/>
    <property type="match status" value="1"/>
</dbReference>
<keyword evidence="9" id="KW-1185">Reference proteome</keyword>
<dbReference type="CDD" id="cd07938">
    <property type="entry name" value="DRE_TIM_HMGL"/>
    <property type="match status" value="1"/>
</dbReference>
<dbReference type="Proteomes" id="UP000813463">
    <property type="component" value="Chromosome 1"/>
</dbReference>
<organism evidence="9 10">
    <name type="scientific">Spinacia oleracea</name>
    <name type="common">Spinach</name>
    <dbReference type="NCBI Taxonomy" id="3562"/>
    <lineage>
        <taxon>Eukaryota</taxon>
        <taxon>Viridiplantae</taxon>
        <taxon>Streptophyta</taxon>
        <taxon>Embryophyta</taxon>
        <taxon>Tracheophyta</taxon>
        <taxon>Spermatophyta</taxon>
        <taxon>Magnoliopsida</taxon>
        <taxon>eudicotyledons</taxon>
        <taxon>Gunneridae</taxon>
        <taxon>Pentapetalae</taxon>
        <taxon>Caryophyllales</taxon>
        <taxon>Chenopodiaceae</taxon>
        <taxon>Chenopodioideae</taxon>
        <taxon>Anserineae</taxon>
        <taxon>Spinacia</taxon>
    </lineage>
</organism>
<dbReference type="EC" id="4.1.3.4" evidence="3"/>
<evidence type="ECO:0000256" key="4">
    <source>
        <dbReference type="ARBA" id="ARBA00022723"/>
    </source>
</evidence>
<name>A0A9R0J6S4_SPIOL</name>